<keyword evidence="3 6" id="KW-1133">Transmembrane helix</keyword>
<feature type="transmembrane region" description="Helical" evidence="6">
    <location>
        <begin position="206"/>
        <end position="228"/>
    </location>
</feature>
<dbReference type="OrthoDB" id="9077370at2"/>
<feature type="transmembrane region" description="Helical" evidence="6">
    <location>
        <begin position="141"/>
        <end position="169"/>
    </location>
</feature>
<keyword evidence="2 6" id="KW-0812">Transmembrane</keyword>
<feature type="transmembrane region" description="Helical" evidence="6">
    <location>
        <begin position="248"/>
        <end position="271"/>
    </location>
</feature>
<evidence type="ECO:0000256" key="4">
    <source>
        <dbReference type="ARBA" id="ARBA00023136"/>
    </source>
</evidence>
<organism evidence="7 8">
    <name type="scientific">Aquabacterium soli</name>
    <dbReference type="NCBI Taxonomy" id="2493092"/>
    <lineage>
        <taxon>Bacteria</taxon>
        <taxon>Pseudomonadati</taxon>
        <taxon>Pseudomonadota</taxon>
        <taxon>Betaproteobacteria</taxon>
        <taxon>Burkholderiales</taxon>
        <taxon>Aquabacterium</taxon>
    </lineage>
</organism>
<feature type="transmembrane region" description="Helical" evidence="6">
    <location>
        <begin position="57"/>
        <end position="79"/>
    </location>
</feature>
<evidence type="ECO:0000256" key="6">
    <source>
        <dbReference type="SAM" id="Phobius"/>
    </source>
</evidence>
<evidence type="ECO:0000256" key="5">
    <source>
        <dbReference type="SAM" id="MobiDB-lite"/>
    </source>
</evidence>
<evidence type="ECO:0000256" key="1">
    <source>
        <dbReference type="ARBA" id="ARBA00004141"/>
    </source>
</evidence>
<proteinExistence type="predicted"/>
<evidence type="ECO:0008006" key="9">
    <source>
        <dbReference type="Google" id="ProtNLM"/>
    </source>
</evidence>
<protein>
    <recommendedName>
        <fullName evidence="9">Conjugal transfer protein TrbL</fullName>
    </recommendedName>
</protein>
<reference evidence="7 8" key="1">
    <citation type="submission" date="2018-12" db="EMBL/GenBank/DDBJ databases">
        <title>The whole draft genome of Aquabacterium sp. SJQ9.</title>
        <authorList>
            <person name="Sun L."/>
            <person name="Gao X."/>
            <person name="Chen W."/>
            <person name="Huang K."/>
        </authorList>
    </citation>
    <scope>NUCLEOTIDE SEQUENCE [LARGE SCALE GENOMIC DNA]</scope>
    <source>
        <strain evidence="7 8">SJQ9</strain>
    </source>
</reference>
<keyword evidence="8" id="KW-1185">Reference proteome</keyword>
<dbReference type="EMBL" id="RSED01000026">
    <property type="protein sequence ID" value="RRS01169.1"/>
    <property type="molecule type" value="Genomic_DNA"/>
</dbReference>
<comment type="caution">
    <text evidence="7">The sequence shown here is derived from an EMBL/GenBank/DDBJ whole genome shotgun (WGS) entry which is preliminary data.</text>
</comment>
<feature type="region of interest" description="Disordered" evidence="5">
    <location>
        <begin position="303"/>
        <end position="338"/>
    </location>
</feature>
<dbReference type="AlphaFoldDB" id="A0A426V2M8"/>
<evidence type="ECO:0000256" key="3">
    <source>
        <dbReference type="ARBA" id="ARBA00022989"/>
    </source>
</evidence>
<feature type="transmembrane region" description="Helical" evidence="6">
    <location>
        <begin position="33"/>
        <end position="51"/>
    </location>
</feature>
<keyword evidence="4 6" id="KW-0472">Membrane</keyword>
<dbReference type="InterPro" id="IPR007688">
    <property type="entry name" value="Conjugal_tfr_TrbL/VirB6"/>
</dbReference>
<accession>A0A426V2M8</accession>
<comment type="subcellular location">
    <subcellularLocation>
        <location evidence="1">Membrane</location>
        <topology evidence="1">Multi-pass membrane protein</topology>
    </subcellularLocation>
</comment>
<gene>
    <name evidence="7" type="ORF">EIP75_21580</name>
</gene>
<evidence type="ECO:0000313" key="8">
    <source>
        <dbReference type="Proteomes" id="UP000269265"/>
    </source>
</evidence>
<feature type="transmembrane region" description="Helical" evidence="6">
    <location>
        <begin position="175"/>
        <end position="194"/>
    </location>
</feature>
<name>A0A426V2M8_9BURK</name>
<dbReference type="Pfam" id="PF04610">
    <property type="entry name" value="TrbL"/>
    <property type="match status" value="1"/>
</dbReference>
<sequence length="398" mass="41926">MGFLAETETAVTSGFTAVATAFGGGLLDTFRPAFIVGFGIWIMFIAYEVAFGGSEDGFTYIFTKVGRIFFIGVIALYGWPSLAELLDAVKEGFVGSNTVSTILETNLINPIMDLWARLWDWFTSTLADIGWTELGRLLSTLAMFGFMFVAYALMSAAVAIFGVIALAMYLVANSVFILLMAIGPFFLLCLAFPFMQRFFETFIGNVMTAILGMAFAVLMVMFVANLFGLTNIQAVVPTATDPATISEYAKSLAVLFCSKAAMSLLIIYLYYKVFDLASALGGGLNMGNNMVGGVRSILRDLQRSSGGGSRQANNSISQGRGSPAGGGGGSSGASQRARRANTTLTGMGVSAGGAAISAVGQGAIAGAQGLGRLAGRAGSVGRFAYNRYSQNTNRISAR</sequence>
<dbReference type="GO" id="GO:0016020">
    <property type="term" value="C:membrane"/>
    <property type="evidence" value="ECO:0007669"/>
    <property type="project" value="UniProtKB-SubCell"/>
</dbReference>
<evidence type="ECO:0000256" key="2">
    <source>
        <dbReference type="ARBA" id="ARBA00022692"/>
    </source>
</evidence>
<dbReference type="RefSeq" id="WP_125245269.1">
    <property type="nucleotide sequence ID" value="NZ_RSED01000026.1"/>
</dbReference>
<dbReference type="GO" id="GO:0030255">
    <property type="term" value="P:protein secretion by the type IV secretion system"/>
    <property type="evidence" value="ECO:0007669"/>
    <property type="project" value="InterPro"/>
</dbReference>
<feature type="compositionally biased region" description="Gly residues" evidence="5">
    <location>
        <begin position="322"/>
        <end position="331"/>
    </location>
</feature>
<dbReference type="Proteomes" id="UP000269265">
    <property type="component" value="Unassembled WGS sequence"/>
</dbReference>
<evidence type="ECO:0000313" key="7">
    <source>
        <dbReference type="EMBL" id="RRS01169.1"/>
    </source>
</evidence>